<dbReference type="InterPro" id="IPR000515">
    <property type="entry name" value="MetI-like"/>
</dbReference>
<keyword evidence="4 7" id="KW-0812">Transmembrane</keyword>
<dbReference type="GO" id="GO:0055085">
    <property type="term" value="P:transmembrane transport"/>
    <property type="evidence" value="ECO:0007669"/>
    <property type="project" value="InterPro"/>
</dbReference>
<dbReference type="AlphaFoldDB" id="A0A7R7DQ04"/>
<feature type="transmembrane region" description="Helical" evidence="7">
    <location>
        <begin position="173"/>
        <end position="197"/>
    </location>
</feature>
<feature type="transmembrane region" description="Helical" evidence="7">
    <location>
        <begin position="122"/>
        <end position="142"/>
    </location>
</feature>
<comment type="subcellular location">
    <subcellularLocation>
        <location evidence="1 7">Cell membrane</location>
        <topology evidence="1 7">Multi-pass membrane protein</topology>
    </subcellularLocation>
</comment>
<evidence type="ECO:0000256" key="5">
    <source>
        <dbReference type="ARBA" id="ARBA00022989"/>
    </source>
</evidence>
<dbReference type="Pfam" id="PF00528">
    <property type="entry name" value="BPD_transp_1"/>
    <property type="match status" value="1"/>
</dbReference>
<dbReference type="PANTHER" id="PTHR30193">
    <property type="entry name" value="ABC TRANSPORTER PERMEASE PROTEIN"/>
    <property type="match status" value="1"/>
</dbReference>
<keyword evidence="3" id="KW-1003">Cell membrane</keyword>
<dbReference type="GO" id="GO:0005886">
    <property type="term" value="C:plasma membrane"/>
    <property type="evidence" value="ECO:0007669"/>
    <property type="project" value="UniProtKB-SubCell"/>
</dbReference>
<dbReference type="RefSeq" id="WP_203962238.1">
    <property type="nucleotide sequence ID" value="NZ_AP023355.1"/>
</dbReference>
<dbReference type="PANTHER" id="PTHR30193:SF44">
    <property type="entry name" value="LACTOSE TRANSPORT SYSTEM PERMEASE PROTEIN LACF"/>
    <property type="match status" value="1"/>
</dbReference>
<keyword evidence="5 7" id="KW-1133">Transmembrane helix</keyword>
<dbReference type="Gene3D" id="1.10.3720.10">
    <property type="entry name" value="MetI-like"/>
    <property type="match status" value="1"/>
</dbReference>
<keyword evidence="11" id="KW-1185">Reference proteome</keyword>
<reference evidence="10 11" key="1">
    <citation type="submission" date="2020-08" db="EMBL/GenBank/DDBJ databases">
        <title>Whole genome shotgun sequence of Actinocatenispora thailandica NBRC 105041.</title>
        <authorList>
            <person name="Komaki H."/>
            <person name="Tamura T."/>
        </authorList>
    </citation>
    <scope>NUCLEOTIDE SEQUENCE [LARGE SCALE GENOMIC DNA]</scope>
    <source>
        <strain evidence="10 11">NBRC 105041</strain>
    </source>
</reference>
<keyword evidence="6 7" id="KW-0472">Membrane</keyword>
<evidence type="ECO:0000256" key="3">
    <source>
        <dbReference type="ARBA" id="ARBA00022475"/>
    </source>
</evidence>
<gene>
    <name evidence="10" type="ORF">Athai_32630</name>
</gene>
<evidence type="ECO:0000256" key="2">
    <source>
        <dbReference type="ARBA" id="ARBA00022448"/>
    </source>
</evidence>
<feature type="region of interest" description="Disordered" evidence="8">
    <location>
        <begin position="1"/>
        <end position="20"/>
    </location>
</feature>
<protein>
    <submittedName>
        <fullName evidence="10">Transporter integral membrane protein</fullName>
    </submittedName>
</protein>
<dbReference type="PROSITE" id="PS50928">
    <property type="entry name" value="ABC_TM1"/>
    <property type="match status" value="1"/>
</dbReference>
<evidence type="ECO:0000259" key="9">
    <source>
        <dbReference type="PROSITE" id="PS50928"/>
    </source>
</evidence>
<keyword evidence="2 7" id="KW-0813">Transport</keyword>
<organism evidence="10 11">
    <name type="scientific">Actinocatenispora thailandica</name>
    <dbReference type="NCBI Taxonomy" id="227318"/>
    <lineage>
        <taxon>Bacteria</taxon>
        <taxon>Bacillati</taxon>
        <taxon>Actinomycetota</taxon>
        <taxon>Actinomycetes</taxon>
        <taxon>Micromonosporales</taxon>
        <taxon>Micromonosporaceae</taxon>
        <taxon>Actinocatenispora</taxon>
    </lineage>
</organism>
<evidence type="ECO:0000256" key="6">
    <source>
        <dbReference type="ARBA" id="ARBA00023136"/>
    </source>
</evidence>
<dbReference type="EMBL" id="AP023355">
    <property type="protein sequence ID" value="BCJ35760.1"/>
    <property type="molecule type" value="Genomic_DNA"/>
</dbReference>
<dbReference type="CDD" id="cd06261">
    <property type="entry name" value="TM_PBP2"/>
    <property type="match status" value="1"/>
</dbReference>
<dbReference type="Proteomes" id="UP000611640">
    <property type="component" value="Chromosome"/>
</dbReference>
<evidence type="ECO:0000256" key="4">
    <source>
        <dbReference type="ARBA" id="ARBA00022692"/>
    </source>
</evidence>
<accession>A0A7R7DQ04</accession>
<evidence type="ECO:0000256" key="7">
    <source>
        <dbReference type="RuleBase" id="RU363032"/>
    </source>
</evidence>
<feature type="transmembrane region" description="Helical" evidence="7">
    <location>
        <begin position="278"/>
        <end position="300"/>
    </location>
</feature>
<comment type="similarity">
    <text evidence="7">Belongs to the binding-protein-dependent transport system permease family.</text>
</comment>
<evidence type="ECO:0000256" key="8">
    <source>
        <dbReference type="SAM" id="MobiDB-lite"/>
    </source>
</evidence>
<evidence type="ECO:0000256" key="1">
    <source>
        <dbReference type="ARBA" id="ARBA00004651"/>
    </source>
</evidence>
<proteinExistence type="inferred from homology"/>
<dbReference type="InterPro" id="IPR035906">
    <property type="entry name" value="MetI-like_sf"/>
</dbReference>
<dbReference type="InterPro" id="IPR051393">
    <property type="entry name" value="ABC_transporter_permease"/>
</dbReference>
<name>A0A7R7DQ04_9ACTN</name>
<dbReference type="SUPFAM" id="SSF161098">
    <property type="entry name" value="MetI-like"/>
    <property type="match status" value="1"/>
</dbReference>
<sequence length="308" mass="33164">MSQHATLDPPVPAPAAPAARRRRRDAGGTILVLPALIPVALLSVWPLLQGIYLAFTDTTAGRPGAFVGLRNFADLGSYGLFWDSFRIGLVWAVSVTVLQFLLALGLALLLNMRLRGAAFARVLALIPWAMPPVIIAIMWKLMYDPRSGPVNGILSTLGIIDHNVNWLGDFSTALPAVIFVGVWVGMPATTVVLLAGLQSVDPAVLEAGAVDGASSWRRFWHIVLPSLRPVIVAITTLDFIWSFNEFGLVYVLTAGGPGGKTMLPMLFAYNEAFKYGNFGLAAAMGVVIVAVIVLLMFVYLRAQRRAAQ</sequence>
<feature type="transmembrane region" description="Helical" evidence="7">
    <location>
        <begin position="89"/>
        <end position="110"/>
    </location>
</feature>
<feature type="transmembrane region" description="Helical" evidence="7">
    <location>
        <begin position="30"/>
        <end position="48"/>
    </location>
</feature>
<dbReference type="KEGG" id="atl:Athai_32630"/>
<feature type="domain" description="ABC transmembrane type-1" evidence="9">
    <location>
        <begin position="85"/>
        <end position="299"/>
    </location>
</feature>
<evidence type="ECO:0000313" key="10">
    <source>
        <dbReference type="EMBL" id="BCJ35760.1"/>
    </source>
</evidence>
<evidence type="ECO:0000313" key="11">
    <source>
        <dbReference type="Proteomes" id="UP000611640"/>
    </source>
</evidence>